<proteinExistence type="predicted"/>
<feature type="compositionally biased region" description="Basic and acidic residues" evidence="1">
    <location>
        <begin position="74"/>
        <end position="84"/>
    </location>
</feature>
<dbReference type="PANTHER" id="PTHR28219:SF1">
    <property type="entry name" value="UPF0642 PROTEIN YBL028C"/>
    <property type="match status" value="1"/>
</dbReference>
<gene>
    <name evidence="3" type="ORF">BDY21DRAFT_364004</name>
</gene>
<feature type="region of interest" description="Disordered" evidence="1">
    <location>
        <begin position="99"/>
        <end position="128"/>
    </location>
</feature>
<sequence length="174" mass="18361">MAKGLRNKTTKANKTKLRARVFTPAEKARLERLSAKQQELAKQPKPGNEAAPAGDAAGTMDLDNELSEAASTTARKEPDEEGALRPKLSVCAVPISLLRRDGDDEEEAMKEGAGAATASKGEGRLDRPQDPFYAAHAVSQEEHFFHVLGLAGNNVGFDYSSGGGAAGLSLDIEG</sequence>
<name>A0A6A6NZA3_9PEZI</name>
<evidence type="ECO:0000313" key="4">
    <source>
        <dbReference type="Proteomes" id="UP000799766"/>
    </source>
</evidence>
<dbReference type="EMBL" id="MU001681">
    <property type="protein sequence ID" value="KAF2457075.1"/>
    <property type="molecule type" value="Genomic_DNA"/>
</dbReference>
<accession>A0A6A6NZA3</accession>
<dbReference type="AlphaFoldDB" id="A0A6A6NZA3"/>
<organism evidence="3 4">
    <name type="scientific">Lineolata rhizophorae</name>
    <dbReference type="NCBI Taxonomy" id="578093"/>
    <lineage>
        <taxon>Eukaryota</taxon>
        <taxon>Fungi</taxon>
        <taxon>Dikarya</taxon>
        <taxon>Ascomycota</taxon>
        <taxon>Pezizomycotina</taxon>
        <taxon>Dothideomycetes</taxon>
        <taxon>Dothideomycetes incertae sedis</taxon>
        <taxon>Lineolatales</taxon>
        <taxon>Lineolataceae</taxon>
        <taxon>Lineolata</taxon>
    </lineage>
</organism>
<feature type="region of interest" description="Disordered" evidence="1">
    <location>
        <begin position="1"/>
        <end position="86"/>
    </location>
</feature>
<dbReference type="InterPro" id="IPR019434">
    <property type="entry name" value="DUF2423"/>
</dbReference>
<evidence type="ECO:0000259" key="2">
    <source>
        <dbReference type="Pfam" id="PF10338"/>
    </source>
</evidence>
<reference evidence="3" key="1">
    <citation type="journal article" date="2020" name="Stud. Mycol.">
        <title>101 Dothideomycetes genomes: a test case for predicting lifestyles and emergence of pathogens.</title>
        <authorList>
            <person name="Haridas S."/>
            <person name="Albert R."/>
            <person name="Binder M."/>
            <person name="Bloem J."/>
            <person name="Labutti K."/>
            <person name="Salamov A."/>
            <person name="Andreopoulos B."/>
            <person name="Baker S."/>
            <person name="Barry K."/>
            <person name="Bills G."/>
            <person name="Bluhm B."/>
            <person name="Cannon C."/>
            <person name="Castanera R."/>
            <person name="Culley D."/>
            <person name="Daum C."/>
            <person name="Ezra D."/>
            <person name="Gonzalez J."/>
            <person name="Henrissat B."/>
            <person name="Kuo A."/>
            <person name="Liang C."/>
            <person name="Lipzen A."/>
            <person name="Lutzoni F."/>
            <person name="Magnuson J."/>
            <person name="Mondo S."/>
            <person name="Nolan M."/>
            <person name="Ohm R."/>
            <person name="Pangilinan J."/>
            <person name="Park H.-J."/>
            <person name="Ramirez L."/>
            <person name="Alfaro M."/>
            <person name="Sun H."/>
            <person name="Tritt A."/>
            <person name="Yoshinaga Y."/>
            <person name="Zwiers L.-H."/>
            <person name="Turgeon B."/>
            <person name="Goodwin S."/>
            <person name="Spatafora J."/>
            <person name="Crous P."/>
            <person name="Grigoriev I."/>
        </authorList>
    </citation>
    <scope>NUCLEOTIDE SEQUENCE</scope>
    <source>
        <strain evidence="3">ATCC 16933</strain>
    </source>
</reference>
<evidence type="ECO:0000313" key="3">
    <source>
        <dbReference type="EMBL" id="KAF2457075.1"/>
    </source>
</evidence>
<dbReference type="OrthoDB" id="4087970at2759"/>
<protein>
    <recommendedName>
        <fullName evidence="2">DUF2423 domain-containing protein</fullName>
    </recommendedName>
</protein>
<dbReference type="Proteomes" id="UP000799766">
    <property type="component" value="Unassembled WGS sequence"/>
</dbReference>
<feature type="compositionally biased region" description="Basic residues" evidence="1">
    <location>
        <begin position="1"/>
        <end position="19"/>
    </location>
</feature>
<keyword evidence="4" id="KW-1185">Reference proteome</keyword>
<feature type="domain" description="DUF2423" evidence="2">
    <location>
        <begin position="1"/>
        <end position="44"/>
    </location>
</feature>
<dbReference type="GO" id="GO:0030687">
    <property type="term" value="C:preribosome, large subunit precursor"/>
    <property type="evidence" value="ECO:0007669"/>
    <property type="project" value="TreeGrafter"/>
</dbReference>
<dbReference type="PANTHER" id="PTHR28219">
    <property type="entry name" value="UPF0642 PROTEIN YBL028C"/>
    <property type="match status" value="1"/>
</dbReference>
<dbReference type="Pfam" id="PF10338">
    <property type="entry name" value="YBL028C_N"/>
    <property type="match status" value="1"/>
</dbReference>
<evidence type="ECO:0000256" key="1">
    <source>
        <dbReference type="SAM" id="MobiDB-lite"/>
    </source>
</evidence>